<gene>
    <name evidence="1" type="ORF">CH365_13010</name>
</gene>
<dbReference type="PROSITE" id="PS51257">
    <property type="entry name" value="PROKAR_LIPOPROTEIN"/>
    <property type="match status" value="1"/>
</dbReference>
<dbReference type="RefSeq" id="WP_100769013.1">
    <property type="nucleotide sequence ID" value="NZ_NPEA01000007.1"/>
</dbReference>
<protein>
    <recommendedName>
        <fullName evidence="3">Lipoprotein</fullName>
    </recommendedName>
</protein>
<dbReference type="Proteomes" id="UP000231843">
    <property type="component" value="Unassembled WGS sequence"/>
</dbReference>
<organism evidence="1 2">
    <name type="scientific">Leptospira neocaledonica</name>
    <dbReference type="NCBI Taxonomy" id="2023192"/>
    <lineage>
        <taxon>Bacteria</taxon>
        <taxon>Pseudomonadati</taxon>
        <taxon>Spirochaetota</taxon>
        <taxon>Spirochaetia</taxon>
        <taxon>Leptospirales</taxon>
        <taxon>Leptospiraceae</taxon>
        <taxon>Leptospira</taxon>
    </lineage>
</organism>
<proteinExistence type="predicted"/>
<dbReference type="AlphaFoldDB" id="A0A2M9ZW57"/>
<evidence type="ECO:0000313" key="1">
    <source>
        <dbReference type="EMBL" id="PJZ76308.1"/>
    </source>
</evidence>
<keyword evidence="2" id="KW-1185">Reference proteome</keyword>
<name>A0A2M9ZW57_9LEPT</name>
<evidence type="ECO:0000313" key="2">
    <source>
        <dbReference type="Proteomes" id="UP000231843"/>
    </source>
</evidence>
<dbReference type="EMBL" id="NPEA01000007">
    <property type="protein sequence ID" value="PJZ76308.1"/>
    <property type="molecule type" value="Genomic_DNA"/>
</dbReference>
<sequence>MYKILLTSFAIFVIACSKPSKDLKAFLGTDITLKKFSGFYRCSAAGGDRDYIELSLLKGKVTYVKESTTSDEFEEKTSLNGVYKIINKDTLIINLEGGEKIKTSSLNSEISEKEIIAPFQLTLIYHPDLEGLLDSEVKEVMNSQEFKLNREKCQYVTLFNCEQMSELGRQIDISTIGYFCK</sequence>
<accession>A0A2M9ZW57</accession>
<evidence type="ECO:0008006" key="3">
    <source>
        <dbReference type="Google" id="ProtNLM"/>
    </source>
</evidence>
<reference evidence="1 2" key="1">
    <citation type="submission" date="2017-07" db="EMBL/GenBank/DDBJ databases">
        <title>Leptospira spp. isolated from tropical soils.</title>
        <authorList>
            <person name="Thibeaux R."/>
            <person name="Iraola G."/>
            <person name="Ferres I."/>
            <person name="Bierque E."/>
            <person name="Girault D."/>
            <person name="Soupe-Gilbert M.-E."/>
            <person name="Picardeau M."/>
            <person name="Goarant C."/>
        </authorList>
    </citation>
    <scope>NUCLEOTIDE SEQUENCE [LARGE SCALE GENOMIC DNA]</scope>
    <source>
        <strain evidence="1 2">ES4-C-A1</strain>
    </source>
</reference>
<comment type="caution">
    <text evidence="1">The sequence shown here is derived from an EMBL/GenBank/DDBJ whole genome shotgun (WGS) entry which is preliminary data.</text>
</comment>